<name>A0ABV7F7K3_9BURK</name>
<gene>
    <name evidence="1" type="ORF">ACFOFO_19230</name>
</gene>
<dbReference type="EMBL" id="JBHRTP010000066">
    <property type="protein sequence ID" value="MFC3110068.1"/>
    <property type="molecule type" value="Genomic_DNA"/>
</dbReference>
<dbReference type="InterPro" id="IPR027417">
    <property type="entry name" value="P-loop_NTPase"/>
</dbReference>
<reference evidence="2" key="1">
    <citation type="journal article" date="2019" name="Int. J. Syst. Evol. Microbiol.">
        <title>The Global Catalogue of Microorganisms (GCM) 10K type strain sequencing project: providing services to taxonomists for standard genome sequencing and annotation.</title>
        <authorList>
            <consortium name="The Broad Institute Genomics Platform"/>
            <consortium name="The Broad Institute Genome Sequencing Center for Infectious Disease"/>
            <person name="Wu L."/>
            <person name="Ma J."/>
        </authorList>
    </citation>
    <scope>NUCLEOTIDE SEQUENCE [LARGE SCALE GENOMIC DNA]</scope>
    <source>
        <strain evidence="2">KCTC 42986</strain>
    </source>
</reference>
<comment type="caution">
    <text evidence="1">The sequence shown here is derived from an EMBL/GenBank/DDBJ whole genome shotgun (WGS) entry which is preliminary data.</text>
</comment>
<accession>A0ABV7F7K3</accession>
<dbReference type="SUPFAM" id="SSF52540">
    <property type="entry name" value="P-loop containing nucleoside triphosphate hydrolases"/>
    <property type="match status" value="1"/>
</dbReference>
<sequence length="52" mass="5642">MNTVKLMVQGPTANWIRGLLLEFGLIICYPSHLSGSQQQRVAVASALAMDPN</sequence>
<protein>
    <recommendedName>
        <fullName evidence="3">ABC transporter domain-containing protein</fullName>
    </recommendedName>
</protein>
<dbReference type="RefSeq" id="WP_390322517.1">
    <property type="nucleotide sequence ID" value="NZ_JBHRTP010000066.1"/>
</dbReference>
<keyword evidence="2" id="KW-1185">Reference proteome</keyword>
<evidence type="ECO:0000313" key="1">
    <source>
        <dbReference type="EMBL" id="MFC3110068.1"/>
    </source>
</evidence>
<evidence type="ECO:0000313" key="2">
    <source>
        <dbReference type="Proteomes" id="UP001595530"/>
    </source>
</evidence>
<dbReference type="Proteomes" id="UP001595530">
    <property type="component" value="Unassembled WGS sequence"/>
</dbReference>
<organism evidence="1 2">
    <name type="scientific">Undibacterium arcticum</name>
    <dbReference type="NCBI Taxonomy" id="1762892"/>
    <lineage>
        <taxon>Bacteria</taxon>
        <taxon>Pseudomonadati</taxon>
        <taxon>Pseudomonadota</taxon>
        <taxon>Betaproteobacteria</taxon>
        <taxon>Burkholderiales</taxon>
        <taxon>Oxalobacteraceae</taxon>
        <taxon>Undibacterium</taxon>
    </lineage>
</organism>
<proteinExistence type="predicted"/>
<evidence type="ECO:0008006" key="3">
    <source>
        <dbReference type="Google" id="ProtNLM"/>
    </source>
</evidence>